<evidence type="ECO:0000256" key="2">
    <source>
        <dbReference type="ARBA" id="ARBA00022737"/>
    </source>
</evidence>
<dbReference type="Gene3D" id="1.10.8.430">
    <property type="entry name" value="Helical domain of apoptotic protease-activating factors"/>
    <property type="match status" value="1"/>
</dbReference>
<name>A0ABD3JQZ2_EUCGL</name>
<dbReference type="SUPFAM" id="SSF52200">
    <property type="entry name" value="Toll/Interleukin receptor TIR domain"/>
    <property type="match status" value="1"/>
</dbReference>
<dbReference type="SMART" id="SM00255">
    <property type="entry name" value="TIR"/>
    <property type="match status" value="1"/>
</dbReference>
<keyword evidence="6" id="KW-1185">Reference proteome</keyword>
<proteinExistence type="predicted"/>
<dbReference type="Gene3D" id="3.40.50.10140">
    <property type="entry name" value="Toll/interleukin-1 receptor homology (TIR) domain"/>
    <property type="match status" value="1"/>
</dbReference>
<evidence type="ECO:0000313" key="6">
    <source>
        <dbReference type="Proteomes" id="UP001634007"/>
    </source>
</evidence>
<organism evidence="5 6">
    <name type="scientific">Eucalyptus globulus</name>
    <name type="common">Tasmanian blue gum</name>
    <dbReference type="NCBI Taxonomy" id="34317"/>
    <lineage>
        <taxon>Eukaryota</taxon>
        <taxon>Viridiplantae</taxon>
        <taxon>Streptophyta</taxon>
        <taxon>Embryophyta</taxon>
        <taxon>Tracheophyta</taxon>
        <taxon>Spermatophyta</taxon>
        <taxon>Magnoliopsida</taxon>
        <taxon>eudicotyledons</taxon>
        <taxon>Gunneridae</taxon>
        <taxon>Pentapetalae</taxon>
        <taxon>rosids</taxon>
        <taxon>malvids</taxon>
        <taxon>Myrtales</taxon>
        <taxon>Myrtaceae</taxon>
        <taxon>Myrtoideae</taxon>
        <taxon>Eucalypteae</taxon>
        <taxon>Eucalyptus</taxon>
    </lineage>
</organism>
<gene>
    <name evidence="5" type="ORF">ACJRO7_027333</name>
</gene>
<dbReference type="InterPro" id="IPR042197">
    <property type="entry name" value="Apaf_helical"/>
</dbReference>
<dbReference type="PANTHER" id="PTHR11017">
    <property type="entry name" value="LEUCINE-RICH REPEAT-CONTAINING PROTEIN"/>
    <property type="match status" value="1"/>
</dbReference>
<dbReference type="InterPro" id="IPR044974">
    <property type="entry name" value="Disease_R_plants"/>
</dbReference>
<dbReference type="SUPFAM" id="SSF52540">
    <property type="entry name" value="P-loop containing nucleoside triphosphate hydrolases"/>
    <property type="match status" value="1"/>
</dbReference>
<keyword evidence="3" id="KW-0611">Plant defense</keyword>
<protein>
    <recommendedName>
        <fullName evidence="4">TIR domain-containing protein</fullName>
    </recommendedName>
</protein>
<dbReference type="Pfam" id="PF01582">
    <property type="entry name" value="TIR"/>
    <property type="match status" value="1"/>
</dbReference>
<feature type="domain" description="TIR" evidence="4">
    <location>
        <begin position="73"/>
        <end position="237"/>
    </location>
</feature>
<dbReference type="InterPro" id="IPR027417">
    <property type="entry name" value="P-loop_NTPase"/>
</dbReference>
<dbReference type="Pfam" id="PF23282">
    <property type="entry name" value="WHD_ROQ1"/>
    <property type="match status" value="1"/>
</dbReference>
<dbReference type="EMBL" id="JBJKBG010000007">
    <property type="protein sequence ID" value="KAL3730309.1"/>
    <property type="molecule type" value="Genomic_DNA"/>
</dbReference>
<reference evidence="5 6" key="1">
    <citation type="submission" date="2024-11" db="EMBL/GenBank/DDBJ databases">
        <title>Chromosome-level genome assembly of Eucalyptus globulus Labill. provides insights into its genome evolution.</title>
        <authorList>
            <person name="Li X."/>
        </authorList>
    </citation>
    <scope>NUCLEOTIDE SEQUENCE [LARGE SCALE GENOMIC DNA]</scope>
    <source>
        <strain evidence="5">CL2024</strain>
        <tissue evidence="5">Fresh tender leaves</tissue>
    </source>
</reference>
<dbReference type="InterPro" id="IPR002182">
    <property type="entry name" value="NB-ARC"/>
</dbReference>
<sequence length="669" mass="76645">MMIRFGQLKRKLFPPFSPPPLYLGLQNKRASQFQLQSPPISLPSFFPLHFSSLKHSLRAKPQLFFPPSFIRRWVHDTFISYKQADTRHFVSHLHNALKRNKIRAFVDRNLERGLEIAPAINEAIEQSRSAIVVISRTYASSPWCLDELDKILECQEKKGQLVFLIFMDIDPREMRELSGPFTQIGQSEKGFGQENADKVLRWRDALRKAGNLTGWPLGNRLEAEFIQSVVEKISRRLSRLRANLPAFHPAGLDAQVQALYSLLQLEAGEVRIVGISGSSGIGRSTLVRALYDRVADQFDWSYFLTNVNDISSQDGLFKMQETLCSDILSNGVSEFGNGMHVVIKFMRSKLHNRRCLLVLDDVEGLSGPLSHLIKEINLGLGSRVILIPKCKETLIGMCREIYEVRALNDDQALELFSWNAFQERYPKSDYKMLSNCFTSFFKGLPLVLTVMGSFLNGKSVKEWQGAFDRLKEVPQGKVHEILKIVIDGLEANERTIFLDIACFLNGYDKEEIIKSLEKCDVHADSGLEILAKKSLLYIGENNKIRMHDLLQEMGRRIVIQECPENPNKRSRIWCHEDALELVRQNLGTDAIEGIKLEKVDVEDLIVNANSFNKMKKLRLFMMADHVLQCGPTRHLSEKLQRRFARNSNNMFACWEGLVKQISKFWSQRD</sequence>
<evidence type="ECO:0000256" key="3">
    <source>
        <dbReference type="ARBA" id="ARBA00022821"/>
    </source>
</evidence>
<dbReference type="Gene3D" id="3.40.50.300">
    <property type="entry name" value="P-loop containing nucleotide triphosphate hydrolases"/>
    <property type="match status" value="1"/>
</dbReference>
<dbReference type="GO" id="GO:0006952">
    <property type="term" value="P:defense response"/>
    <property type="evidence" value="ECO:0007669"/>
    <property type="project" value="UniProtKB-KW"/>
</dbReference>
<dbReference type="SUPFAM" id="SSF46785">
    <property type="entry name" value="Winged helix' DNA-binding domain"/>
    <property type="match status" value="1"/>
</dbReference>
<dbReference type="PRINTS" id="PR00364">
    <property type="entry name" value="DISEASERSIST"/>
</dbReference>
<dbReference type="InterPro" id="IPR036390">
    <property type="entry name" value="WH_DNA-bd_sf"/>
</dbReference>
<dbReference type="PANTHER" id="PTHR11017:SF559">
    <property type="entry name" value="DISEASE RESISTANCE PROTEIN CHL1"/>
    <property type="match status" value="1"/>
</dbReference>
<keyword evidence="2" id="KW-0677">Repeat</keyword>
<accession>A0ABD3JQZ2</accession>
<evidence type="ECO:0000259" key="4">
    <source>
        <dbReference type="PROSITE" id="PS50104"/>
    </source>
</evidence>
<dbReference type="InterPro" id="IPR000157">
    <property type="entry name" value="TIR_dom"/>
</dbReference>
<evidence type="ECO:0000313" key="5">
    <source>
        <dbReference type="EMBL" id="KAL3730309.1"/>
    </source>
</evidence>
<dbReference type="PROSITE" id="PS50104">
    <property type="entry name" value="TIR"/>
    <property type="match status" value="1"/>
</dbReference>
<dbReference type="Proteomes" id="UP001634007">
    <property type="component" value="Unassembled WGS sequence"/>
</dbReference>
<evidence type="ECO:0000256" key="1">
    <source>
        <dbReference type="ARBA" id="ARBA00022614"/>
    </source>
</evidence>
<dbReference type="InterPro" id="IPR058192">
    <property type="entry name" value="WHD_ROQ1-like"/>
</dbReference>
<dbReference type="Pfam" id="PF00931">
    <property type="entry name" value="NB-ARC"/>
    <property type="match status" value="1"/>
</dbReference>
<comment type="caution">
    <text evidence="5">The sequence shown here is derived from an EMBL/GenBank/DDBJ whole genome shotgun (WGS) entry which is preliminary data.</text>
</comment>
<dbReference type="InterPro" id="IPR035897">
    <property type="entry name" value="Toll_tir_struct_dom_sf"/>
</dbReference>
<dbReference type="AlphaFoldDB" id="A0ABD3JQZ2"/>
<keyword evidence="1" id="KW-0433">Leucine-rich repeat</keyword>